<accession>F6HRN2</accession>
<proteinExistence type="predicted"/>
<keyword evidence="1" id="KW-0472">Membrane</keyword>
<keyword evidence="1" id="KW-1133">Transmembrane helix</keyword>
<evidence type="ECO:0000313" key="3">
    <source>
        <dbReference type="Proteomes" id="UP000009183"/>
    </source>
</evidence>
<dbReference type="PaxDb" id="29760-VIT_16s0039g00960.t01"/>
<reference evidence="3" key="1">
    <citation type="journal article" date="2007" name="Nature">
        <title>The grapevine genome sequence suggests ancestral hexaploidization in major angiosperm phyla.</title>
        <authorList>
            <consortium name="The French-Italian Public Consortium for Grapevine Genome Characterization."/>
            <person name="Jaillon O."/>
            <person name="Aury J.-M."/>
            <person name="Noel B."/>
            <person name="Policriti A."/>
            <person name="Clepet C."/>
            <person name="Casagrande A."/>
            <person name="Choisne N."/>
            <person name="Aubourg S."/>
            <person name="Vitulo N."/>
            <person name="Jubin C."/>
            <person name="Vezzi A."/>
            <person name="Legeai F."/>
            <person name="Hugueney P."/>
            <person name="Dasilva C."/>
            <person name="Horner D."/>
            <person name="Mica E."/>
            <person name="Jublot D."/>
            <person name="Poulain J."/>
            <person name="Bruyere C."/>
            <person name="Billault A."/>
            <person name="Segurens B."/>
            <person name="Gouyvenoux M."/>
            <person name="Ugarte E."/>
            <person name="Cattonaro F."/>
            <person name="Anthouard V."/>
            <person name="Vico V."/>
            <person name="Del Fabbro C."/>
            <person name="Alaux M."/>
            <person name="Di Gaspero G."/>
            <person name="Dumas V."/>
            <person name="Felice N."/>
            <person name="Paillard S."/>
            <person name="Juman I."/>
            <person name="Moroldo M."/>
            <person name="Scalabrin S."/>
            <person name="Canaguier A."/>
            <person name="Le Clainche I."/>
            <person name="Malacrida G."/>
            <person name="Durand E."/>
            <person name="Pesole G."/>
            <person name="Laucou V."/>
            <person name="Chatelet P."/>
            <person name="Merdinoglu D."/>
            <person name="Delledonne M."/>
            <person name="Pezzotti M."/>
            <person name="Lecharny A."/>
            <person name="Scarpelli C."/>
            <person name="Artiguenave F."/>
            <person name="Pe M.E."/>
            <person name="Valle G."/>
            <person name="Morgante M."/>
            <person name="Caboche M."/>
            <person name="Adam-Blondon A.-F."/>
            <person name="Weissenbach J."/>
            <person name="Quetier F."/>
            <person name="Wincker P."/>
        </authorList>
    </citation>
    <scope>NUCLEOTIDE SEQUENCE [LARGE SCALE GENOMIC DNA]</scope>
    <source>
        <strain evidence="3">cv. Pinot noir / PN40024</strain>
    </source>
</reference>
<dbReference type="HOGENOM" id="CLU_2692838_0_0_1"/>
<dbReference type="EMBL" id="FN596026">
    <property type="protein sequence ID" value="CCB57340.1"/>
    <property type="molecule type" value="Genomic_DNA"/>
</dbReference>
<name>F6HRN2_VITVI</name>
<organism evidence="2 3">
    <name type="scientific">Vitis vinifera</name>
    <name type="common">Grape</name>
    <dbReference type="NCBI Taxonomy" id="29760"/>
    <lineage>
        <taxon>Eukaryota</taxon>
        <taxon>Viridiplantae</taxon>
        <taxon>Streptophyta</taxon>
        <taxon>Embryophyta</taxon>
        <taxon>Tracheophyta</taxon>
        <taxon>Spermatophyta</taxon>
        <taxon>Magnoliopsida</taxon>
        <taxon>eudicotyledons</taxon>
        <taxon>Gunneridae</taxon>
        <taxon>Pentapetalae</taxon>
        <taxon>rosids</taxon>
        <taxon>Vitales</taxon>
        <taxon>Vitaceae</taxon>
        <taxon>Viteae</taxon>
        <taxon>Vitis</taxon>
    </lineage>
</organism>
<keyword evidence="1" id="KW-0812">Transmembrane</keyword>
<sequence>MHDIIKFLEFYILLYYYYNNYYYYYVDPPFHPLTYIVAFLFSSHPILIFIARLRFFLLDHSSSLVGPWIVCWVA</sequence>
<dbReference type="Proteomes" id="UP000009183">
    <property type="component" value="Chromosome 16, unordered"/>
</dbReference>
<keyword evidence="3" id="KW-1185">Reference proteome</keyword>
<evidence type="ECO:0000256" key="1">
    <source>
        <dbReference type="SAM" id="Phobius"/>
    </source>
</evidence>
<gene>
    <name evidence="2" type="ordered locus">VIT_16s0039g00960</name>
</gene>
<protein>
    <submittedName>
        <fullName evidence="2">Uncharacterized protein</fullName>
    </submittedName>
</protein>
<dbReference type="InParanoid" id="F6HRN2"/>
<feature type="transmembrane region" description="Helical" evidence="1">
    <location>
        <begin position="32"/>
        <end position="51"/>
    </location>
</feature>
<dbReference type="AlphaFoldDB" id="F6HRN2"/>
<evidence type="ECO:0000313" key="2">
    <source>
        <dbReference type="EMBL" id="CCB57340.1"/>
    </source>
</evidence>
<feature type="transmembrane region" description="Helical" evidence="1">
    <location>
        <begin position="7"/>
        <end position="26"/>
    </location>
</feature>